<dbReference type="EMBL" id="JADKNH010000004">
    <property type="protein sequence ID" value="MBF4692909.1"/>
    <property type="molecule type" value="Genomic_DNA"/>
</dbReference>
<dbReference type="PANTHER" id="PTHR37945:SF1">
    <property type="entry name" value="EXTRACELLULAR TUNGSTATE BINDING PROTEIN"/>
    <property type="match status" value="1"/>
</dbReference>
<organism evidence="2 3">
    <name type="scientific">Fusibacter ferrireducens</name>
    <dbReference type="NCBI Taxonomy" id="2785058"/>
    <lineage>
        <taxon>Bacteria</taxon>
        <taxon>Bacillati</taxon>
        <taxon>Bacillota</taxon>
        <taxon>Clostridia</taxon>
        <taxon>Eubacteriales</taxon>
        <taxon>Eubacteriales Family XII. Incertae Sedis</taxon>
        <taxon>Fusibacter</taxon>
    </lineage>
</organism>
<name>A0ABR9ZR34_9FIRM</name>
<accession>A0ABR9ZR34</accession>
<proteinExistence type="predicted"/>
<dbReference type="InterPro" id="IPR052738">
    <property type="entry name" value="ABC-Tungstate_binding"/>
</dbReference>
<reference evidence="2 3" key="1">
    <citation type="submission" date="2020-11" db="EMBL/GenBank/DDBJ databases">
        <title>Fusibacter basophilias sp. nov.</title>
        <authorList>
            <person name="Qiu D."/>
        </authorList>
    </citation>
    <scope>NUCLEOTIDE SEQUENCE [LARGE SCALE GENOMIC DNA]</scope>
    <source>
        <strain evidence="2 3">Q10-2</strain>
    </source>
</reference>
<dbReference type="RefSeq" id="WP_194701151.1">
    <property type="nucleotide sequence ID" value="NZ_JADKNH010000004.1"/>
</dbReference>
<evidence type="ECO:0000313" key="3">
    <source>
        <dbReference type="Proteomes" id="UP000614200"/>
    </source>
</evidence>
<keyword evidence="3" id="KW-1185">Reference proteome</keyword>
<dbReference type="Gene3D" id="3.40.190.10">
    <property type="entry name" value="Periplasmic binding protein-like II"/>
    <property type="match status" value="2"/>
</dbReference>
<dbReference type="SUPFAM" id="SSF53850">
    <property type="entry name" value="Periplasmic binding protein-like II"/>
    <property type="match status" value="1"/>
</dbReference>
<evidence type="ECO:0000313" key="2">
    <source>
        <dbReference type="EMBL" id="MBF4692909.1"/>
    </source>
</evidence>
<gene>
    <name evidence="2" type="ORF">ISU02_07245</name>
</gene>
<feature type="domain" description="PBP" evidence="1">
    <location>
        <begin position="32"/>
        <end position="255"/>
    </location>
</feature>
<dbReference type="InterPro" id="IPR024370">
    <property type="entry name" value="PBP_domain"/>
</dbReference>
<sequence>MSKKTIILSVLVGCLIVALGIAIITLNAPKKSLILSTTTSTRDSGLLDEIIPDFEAKTGIEVKVVAVGTGKALQMGVDGEADVLLVHAKTSEEKFVSDGDGVERFDVMYNDFVLVGPKASGDQLNLSAMNTIEDVLKYVSENQLKFVSRGDDSGTNKKEISLWNTLELNPSGDWYILAGKGMGDVLMMASEMQAYTLTDRATFLAMQDKLDLEIVYQADEALLNYYGVIAVNPNKNDQINSKGAEQFIKWILSAETQKKIGEFGVEKYGQPLFFPNAK</sequence>
<dbReference type="PANTHER" id="PTHR37945">
    <property type="entry name" value="EXTRACELLULAR TUNGSTATE BINDING PROTEIN"/>
    <property type="match status" value="1"/>
</dbReference>
<dbReference type="Pfam" id="PF12849">
    <property type="entry name" value="PBP_like_2"/>
    <property type="match status" value="1"/>
</dbReference>
<comment type="caution">
    <text evidence="2">The sequence shown here is derived from an EMBL/GenBank/DDBJ whole genome shotgun (WGS) entry which is preliminary data.</text>
</comment>
<protein>
    <submittedName>
        <fullName evidence="2">Substrate-binding domain-containing protein</fullName>
    </submittedName>
</protein>
<dbReference type="Proteomes" id="UP000614200">
    <property type="component" value="Unassembled WGS sequence"/>
</dbReference>
<evidence type="ECO:0000259" key="1">
    <source>
        <dbReference type="Pfam" id="PF12849"/>
    </source>
</evidence>